<dbReference type="AlphaFoldDB" id="A0A2N5V9W5"/>
<comment type="caution">
    <text evidence="1">The sequence shown here is derived from an EMBL/GenBank/DDBJ whole genome shotgun (WGS) entry which is preliminary data.</text>
</comment>
<proteinExistence type="predicted"/>
<reference evidence="1 2" key="1">
    <citation type="submission" date="2017-11" db="EMBL/GenBank/DDBJ databases">
        <title>De novo assembly and phasing of dikaryotic genomes from two isolates of Puccinia coronata f. sp. avenae, the causal agent of oat crown rust.</title>
        <authorList>
            <person name="Miller M.E."/>
            <person name="Zhang Y."/>
            <person name="Omidvar V."/>
            <person name="Sperschneider J."/>
            <person name="Schwessinger B."/>
            <person name="Raley C."/>
            <person name="Palmer J.M."/>
            <person name="Garnica D."/>
            <person name="Upadhyaya N."/>
            <person name="Rathjen J."/>
            <person name="Taylor J.M."/>
            <person name="Park R.F."/>
            <person name="Dodds P.N."/>
            <person name="Hirsch C.D."/>
            <person name="Kianian S.F."/>
            <person name="Figueroa M."/>
        </authorList>
    </citation>
    <scope>NUCLEOTIDE SEQUENCE [LARGE SCALE GENOMIC DNA]</scope>
    <source>
        <strain evidence="1">12SD80</strain>
    </source>
</reference>
<organism evidence="1 2">
    <name type="scientific">Puccinia coronata f. sp. avenae</name>
    <dbReference type="NCBI Taxonomy" id="200324"/>
    <lineage>
        <taxon>Eukaryota</taxon>
        <taxon>Fungi</taxon>
        <taxon>Dikarya</taxon>
        <taxon>Basidiomycota</taxon>
        <taxon>Pucciniomycotina</taxon>
        <taxon>Pucciniomycetes</taxon>
        <taxon>Pucciniales</taxon>
        <taxon>Pucciniaceae</taxon>
        <taxon>Puccinia</taxon>
    </lineage>
</organism>
<protein>
    <submittedName>
        <fullName evidence="1">Uncharacterized protein</fullName>
    </submittedName>
</protein>
<name>A0A2N5V9W5_9BASI</name>
<evidence type="ECO:0000313" key="2">
    <source>
        <dbReference type="Proteomes" id="UP000235392"/>
    </source>
</evidence>
<accession>A0A2N5V9W5</accession>
<gene>
    <name evidence="1" type="ORF">PCASD_06027</name>
</gene>
<dbReference type="EMBL" id="PGCI01000036">
    <property type="protein sequence ID" value="PLW46798.1"/>
    <property type="molecule type" value="Genomic_DNA"/>
</dbReference>
<evidence type="ECO:0000313" key="1">
    <source>
        <dbReference type="EMBL" id="PLW46798.1"/>
    </source>
</evidence>
<sequence>MRKGRVESTEKLVGWDVGHELAVEAAACLKGKCPSSLPIPVLPKAEDEPCLLLWSASPRTTLPWTYTTSRCAPGNSQLIDH</sequence>
<dbReference type="Proteomes" id="UP000235392">
    <property type="component" value="Unassembled WGS sequence"/>
</dbReference>